<comment type="similarity">
    <text evidence="2 7">Belongs to the adaptor complexes large subunit family.</text>
</comment>
<comment type="caution">
    <text evidence="11">The sequence shown here is derived from an EMBL/GenBank/DDBJ whole genome shotgun (WGS) entry which is preliminary data.</text>
</comment>
<evidence type="ECO:0000256" key="5">
    <source>
        <dbReference type="ARBA" id="ARBA00022927"/>
    </source>
</evidence>
<comment type="function">
    <text evidence="7">Part of the AP-3 complex, an adaptor-related complex which is not clathrin-associated. The complex is associated with the Golgi region as well as more peripheral structures. It facilitates the budding of vesicles from the Golgi membrane.</text>
</comment>
<reference evidence="11 12" key="1">
    <citation type="submission" date="2018-08" db="EMBL/GenBank/DDBJ databases">
        <title>Draft genome of the lignicolous fungus Coniochaeta pulveracea.</title>
        <authorList>
            <person name="Borstlap C.J."/>
            <person name="De Witt R.N."/>
            <person name="Botha A."/>
            <person name="Volschenk H."/>
        </authorList>
    </citation>
    <scope>NUCLEOTIDE SEQUENCE [LARGE SCALE GENOMIC DNA]</scope>
    <source>
        <strain evidence="11 12">CAB683</strain>
    </source>
</reference>
<evidence type="ECO:0000256" key="1">
    <source>
        <dbReference type="ARBA" id="ARBA00004308"/>
    </source>
</evidence>
<feature type="region of interest" description="Disordered" evidence="9">
    <location>
        <begin position="397"/>
        <end position="439"/>
    </location>
</feature>
<evidence type="ECO:0000256" key="4">
    <source>
        <dbReference type="ARBA" id="ARBA00022737"/>
    </source>
</evidence>
<keyword evidence="6" id="KW-0472">Membrane</keyword>
<feature type="region of interest" description="Disordered" evidence="9">
    <location>
        <begin position="974"/>
        <end position="1053"/>
    </location>
</feature>
<protein>
    <recommendedName>
        <fullName evidence="7">AP-3 complex subunit delta</fullName>
    </recommendedName>
</protein>
<evidence type="ECO:0000256" key="7">
    <source>
        <dbReference type="PIRNR" id="PIRNR037092"/>
    </source>
</evidence>
<keyword evidence="7" id="KW-0333">Golgi apparatus</keyword>
<dbReference type="InterPro" id="IPR017105">
    <property type="entry name" value="AP3_complex_dsu"/>
</dbReference>
<dbReference type="GO" id="GO:0006623">
    <property type="term" value="P:protein targeting to vacuole"/>
    <property type="evidence" value="ECO:0007669"/>
    <property type="project" value="TreeGrafter"/>
</dbReference>
<dbReference type="InterPro" id="IPR011989">
    <property type="entry name" value="ARM-like"/>
</dbReference>
<evidence type="ECO:0000313" key="11">
    <source>
        <dbReference type="EMBL" id="RKU45009.1"/>
    </source>
</evidence>
<feature type="compositionally biased region" description="Basic and acidic residues" evidence="9">
    <location>
        <begin position="1008"/>
        <end position="1027"/>
    </location>
</feature>
<organism evidence="11 12">
    <name type="scientific">Coniochaeta pulveracea</name>
    <dbReference type="NCBI Taxonomy" id="177199"/>
    <lineage>
        <taxon>Eukaryota</taxon>
        <taxon>Fungi</taxon>
        <taxon>Dikarya</taxon>
        <taxon>Ascomycota</taxon>
        <taxon>Pezizomycotina</taxon>
        <taxon>Sordariomycetes</taxon>
        <taxon>Sordariomycetidae</taxon>
        <taxon>Coniochaetales</taxon>
        <taxon>Coniochaetaceae</taxon>
        <taxon>Coniochaeta</taxon>
    </lineage>
</organism>
<feature type="domain" description="Clathrin/coatomer adaptor adaptin-like N-terminal" evidence="10">
    <location>
        <begin position="39"/>
        <end position="651"/>
    </location>
</feature>
<keyword evidence="8" id="KW-0175">Coiled coil</keyword>
<evidence type="ECO:0000313" key="12">
    <source>
        <dbReference type="Proteomes" id="UP000275385"/>
    </source>
</evidence>
<feature type="coiled-coil region" evidence="8">
    <location>
        <begin position="931"/>
        <end position="961"/>
    </location>
</feature>
<dbReference type="OrthoDB" id="10264595at2759"/>
<evidence type="ECO:0000256" key="9">
    <source>
        <dbReference type="SAM" id="MobiDB-lite"/>
    </source>
</evidence>
<dbReference type="STRING" id="177199.A0A420YAT3"/>
<evidence type="ECO:0000259" key="10">
    <source>
        <dbReference type="Pfam" id="PF01602"/>
    </source>
</evidence>
<dbReference type="Pfam" id="PF01602">
    <property type="entry name" value="Adaptin_N"/>
    <property type="match status" value="1"/>
</dbReference>
<dbReference type="GO" id="GO:0030123">
    <property type="term" value="C:AP-3 adaptor complex"/>
    <property type="evidence" value="ECO:0007669"/>
    <property type="project" value="InterPro"/>
</dbReference>
<evidence type="ECO:0000256" key="3">
    <source>
        <dbReference type="ARBA" id="ARBA00022448"/>
    </source>
</evidence>
<sequence>MYGSRAALASNTENVLTAFRFEKSLYDLIRGLRNHKGNEKEYIQKSLKECRTEIRSQDMDVKATALLKLIYLEMNGHDMSWASFHVLEVMSSAKYHQKRVGYLGAVQSFRPDTEVLMLATNLLKKDLTTGMPTTIALPITALPHLITPSLALSVLGDLLPRMNHNLPAIRKKTIVTLYRLALVYPETLRAAWPKIKERLMDKDEDPSVTAAIINVICELGWRRPNDFLPLAPRLFELLVEGGNNWMAIKLIKLFATLTPLEPRLVRKLLPPLTDIIRTTPAMSLLYECINGIIQGGILGDSDDVSGREEIASLCVTKLRSMIMMGSDPNLKYVALLALNKIVLTHPSLVAQQEDVILECIDSEDITIRVKALDLVQGMVSSDNLVSIVSRLMRQLKSSSASSSNPRNGTSQNDVDDTEEEGQGRRSRSSRSPQAPPALPEDYITDVIGRILSMCSQSNYSHLVDFEWYIDVLRQLVRLAPVPRGSDQESESASGVRSTLDISERIGDEIRNVAVKVRAIRYAAVAAAEAILSQATSESPSTHVISSGVVKPAAFVVGEFCSQLADPDDALSYLLHLLSRMKNPETLATCLQAAIKILAHIAGDEQAVWTSERKSRVSLLMARVIHALEPLTMHPYLEVQERAVEFSELLKLTAEAVSGQTPASDEQHQDAPLLLTQAIPSLFSGWELNSVAVGAQKHVPIPDDLDLDEPIHPNLGSLLATADHLEIPAGKEDDEFEAYYNEKPAPTSISSEPAINRLTEPEEAGATSYQQAGEESYLDADILAQRKAERRERNKDDPFYIGDLNASKSEGTSTPIHHILQTSNGPDLDIDSIPIMQLDLEKLHVGLNDPSKEQQPSSRPRARQKVMIAQDETIPSGSHTPRSYDSENNSDSHAARARSRKLKASLLQVDSSVIGDLSLEAAASGADKPFDYERHQQEEKEMALAVKEVERLRLEMLRANERIQVAKGVPDEGTVLKKKKKKVVKKEGEGDGAEPKKKKKKKAVAIIDESGHVEGVKGEDAAGEEKGEVVVAKPKKKKKRVVKLDGDEEEASQA</sequence>
<feature type="compositionally biased region" description="Polar residues" evidence="9">
    <location>
        <begin position="872"/>
        <end position="891"/>
    </location>
</feature>
<keyword evidence="4" id="KW-0677">Repeat</keyword>
<dbReference type="PANTHER" id="PTHR22781:SF12">
    <property type="entry name" value="AP-3 COMPLEX SUBUNIT DELTA-1"/>
    <property type="match status" value="1"/>
</dbReference>
<keyword evidence="5 7" id="KW-0653">Protein transport</keyword>
<evidence type="ECO:0000256" key="6">
    <source>
        <dbReference type="ARBA" id="ARBA00023136"/>
    </source>
</evidence>
<keyword evidence="3 7" id="KW-0813">Transport</keyword>
<dbReference type="InterPro" id="IPR002553">
    <property type="entry name" value="Clathrin/coatomer_adapt-like_N"/>
</dbReference>
<dbReference type="GO" id="GO:0010008">
    <property type="term" value="C:endosome membrane"/>
    <property type="evidence" value="ECO:0007669"/>
    <property type="project" value="TreeGrafter"/>
</dbReference>
<dbReference type="GO" id="GO:0006896">
    <property type="term" value="P:Golgi to vacuole transport"/>
    <property type="evidence" value="ECO:0007669"/>
    <property type="project" value="TreeGrafter"/>
</dbReference>
<comment type="subunit">
    <text evidence="7">Adaptor protein complex 3 (AP-3) is a heterotetramer.</text>
</comment>
<feature type="compositionally biased region" description="Basic and acidic residues" evidence="9">
    <location>
        <begin position="788"/>
        <end position="797"/>
    </location>
</feature>
<feature type="compositionally biased region" description="Polar residues" evidence="9">
    <location>
        <begin position="805"/>
        <end position="824"/>
    </location>
</feature>
<evidence type="ECO:0000256" key="8">
    <source>
        <dbReference type="SAM" id="Coils"/>
    </source>
</evidence>
<comment type="subcellular location">
    <subcellularLocation>
        <location evidence="1">Endomembrane system</location>
    </subcellularLocation>
    <subcellularLocation>
        <location evidence="7">Golgi apparatus</location>
    </subcellularLocation>
</comment>
<feature type="region of interest" description="Disordered" evidence="9">
    <location>
        <begin position="847"/>
        <end position="896"/>
    </location>
</feature>
<gene>
    <name evidence="11" type="primary">APL5</name>
    <name evidence="11" type="ORF">DL546_003236</name>
</gene>
<dbReference type="SUPFAM" id="SSF48371">
    <property type="entry name" value="ARM repeat"/>
    <property type="match status" value="1"/>
</dbReference>
<dbReference type="EMBL" id="QVQW01000024">
    <property type="protein sequence ID" value="RKU45009.1"/>
    <property type="molecule type" value="Genomic_DNA"/>
</dbReference>
<evidence type="ECO:0000256" key="2">
    <source>
        <dbReference type="ARBA" id="ARBA00006613"/>
    </source>
</evidence>
<dbReference type="InterPro" id="IPR016024">
    <property type="entry name" value="ARM-type_fold"/>
</dbReference>
<feature type="compositionally biased region" description="Basic and acidic residues" evidence="9">
    <location>
        <begin position="984"/>
        <end position="994"/>
    </location>
</feature>
<keyword evidence="12" id="KW-1185">Reference proteome</keyword>
<dbReference type="AlphaFoldDB" id="A0A420YAT3"/>
<dbReference type="Proteomes" id="UP000275385">
    <property type="component" value="Unassembled WGS sequence"/>
</dbReference>
<proteinExistence type="inferred from homology"/>
<dbReference type="Gene3D" id="1.25.10.10">
    <property type="entry name" value="Leucine-rich Repeat Variant"/>
    <property type="match status" value="1"/>
</dbReference>
<accession>A0A420YAT3</accession>
<dbReference type="GO" id="GO:0005794">
    <property type="term" value="C:Golgi apparatus"/>
    <property type="evidence" value="ECO:0007669"/>
    <property type="project" value="UniProtKB-SubCell"/>
</dbReference>
<dbReference type="PANTHER" id="PTHR22781">
    <property type="entry name" value="DELTA ADAPTIN-RELATED"/>
    <property type="match status" value="1"/>
</dbReference>
<dbReference type="PIRSF" id="PIRSF037092">
    <property type="entry name" value="AP3_complex_delta"/>
    <property type="match status" value="1"/>
</dbReference>
<name>A0A420YAT3_9PEZI</name>
<feature type="region of interest" description="Disordered" evidence="9">
    <location>
        <begin position="788"/>
        <end position="827"/>
    </location>
</feature>